<name>A0ABT4U3B3_9ACTN</name>
<keyword evidence="3" id="KW-0804">Transcription</keyword>
<accession>A0ABT4U3B3</accession>
<sequence length="247" mass="26988">MRGGVPEHGRVPRYYAVRTSIEGLLEHMPEGGLLPTERELAERFGAARETVRQAVRDLLLQGRLRRRGRGTAVAGPKLAQPLALRSYTEGVRRGGLVPGRSLVALERRPAGPELGAALATGADASVWHLERVLLADGERVGLESVYLPVARFPRLDRDFDPGASFYAYARQEAGVRFGAAEERVETLLATPREALLVGTPPALPMLLVHRVSRDTGGVPVERVRALYRGDRFSFTAELHAATDITDQ</sequence>
<dbReference type="RefSeq" id="WP_270685907.1">
    <property type="nucleotide sequence ID" value="NZ_JAQFWQ010000029.1"/>
</dbReference>
<dbReference type="Pfam" id="PF00392">
    <property type="entry name" value="GntR"/>
    <property type="match status" value="1"/>
</dbReference>
<organism evidence="5 6">
    <name type="scientific">Nocardiopsis endophytica</name>
    <dbReference type="NCBI Taxonomy" id="3018445"/>
    <lineage>
        <taxon>Bacteria</taxon>
        <taxon>Bacillati</taxon>
        <taxon>Actinomycetota</taxon>
        <taxon>Actinomycetes</taxon>
        <taxon>Streptosporangiales</taxon>
        <taxon>Nocardiopsidaceae</taxon>
        <taxon>Nocardiopsis</taxon>
    </lineage>
</organism>
<feature type="domain" description="HTH gntR-type" evidence="4">
    <location>
        <begin position="11"/>
        <end position="76"/>
    </location>
</feature>
<dbReference type="SUPFAM" id="SSF64288">
    <property type="entry name" value="Chorismate lyase-like"/>
    <property type="match status" value="1"/>
</dbReference>
<dbReference type="PANTHER" id="PTHR44846">
    <property type="entry name" value="MANNOSYL-D-GLYCERATE TRANSPORT/METABOLISM SYSTEM REPRESSOR MNGR-RELATED"/>
    <property type="match status" value="1"/>
</dbReference>
<dbReference type="Gene3D" id="1.10.10.10">
    <property type="entry name" value="Winged helix-like DNA-binding domain superfamily/Winged helix DNA-binding domain"/>
    <property type="match status" value="1"/>
</dbReference>
<comment type="caution">
    <text evidence="5">The sequence shown here is derived from an EMBL/GenBank/DDBJ whole genome shotgun (WGS) entry which is preliminary data.</text>
</comment>
<proteinExistence type="predicted"/>
<dbReference type="InterPro" id="IPR028978">
    <property type="entry name" value="Chorismate_lyase_/UTRA_dom_sf"/>
</dbReference>
<dbReference type="SMART" id="SM00866">
    <property type="entry name" value="UTRA"/>
    <property type="match status" value="1"/>
</dbReference>
<protein>
    <submittedName>
        <fullName evidence="5">GntR family transcriptional regulator</fullName>
    </submittedName>
</protein>
<evidence type="ECO:0000256" key="1">
    <source>
        <dbReference type="ARBA" id="ARBA00023015"/>
    </source>
</evidence>
<keyword evidence="6" id="KW-1185">Reference proteome</keyword>
<dbReference type="PROSITE" id="PS50949">
    <property type="entry name" value="HTH_GNTR"/>
    <property type="match status" value="1"/>
</dbReference>
<evidence type="ECO:0000256" key="3">
    <source>
        <dbReference type="ARBA" id="ARBA00023163"/>
    </source>
</evidence>
<evidence type="ECO:0000256" key="2">
    <source>
        <dbReference type="ARBA" id="ARBA00023125"/>
    </source>
</evidence>
<dbReference type="Proteomes" id="UP001527866">
    <property type="component" value="Unassembled WGS sequence"/>
</dbReference>
<dbReference type="InterPro" id="IPR036390">
    <property type="entry name" value="WH_DNA-bd_sf"/>
</dbReference>
<dbReference type="Gene3D" id="3.40.1410.10">
    <property type="entry name" value="Chorismate lyase-like"/>
    <property type="match status" value="1"/>
</dbReference>
<dbReference type="PANTHER" id="PTHR44846:SF17">
    <property type="entry name" value="GNTR-FAMILY TRANSCRIPTIONAL REGULATOR"/>
    <property type="match status" value="1"/>
</dbReference>
<dbReference type="SUPFAM" id="SSF46785">
    <property type="entry name" value="Winged helix' DNA-binding domain"/>
    <property type="match status" value="1"/>
</dbReference>
<gene>
    <name evidence="5" type="ORF">O4J56_12420</name>
</gene>
<dbReference type="InterPro" id="IPR050679">
    <property type="entry name" value="Bact_HTH_transcr_reg"/>
</dbReference>
<evidence type="ECO:0000313" key="6">
    <source>
        <dbReference type="Proteomes" id="UP001527866"/>
    </source>
</evidence>
<evidence type="ECO:0000259" key="4">
    <source>
        <dbReference type="PROSITE" id="PS50949"/>
    </source>
</evidence>
<dbReference type="PRINTS" id="PR00035">
    <property type="entry name" value="HTHGNTR"/>
</dbReference>
<keyword evidence="2" id="KW-0238">DNA-binding</keyword>
<dbReference type="InterPro" id="IPR000524">
    <property type="entry name" value="Tscrpt_reg_HTH_GntR"/>
</dbReference>
<evidence type="ECO:0000313" key="5">
    <source>
        <dbReference type="EMBL" id="MDA2811439.1"/>
    </source>
</evidence>
<dbReference type="InterPro" id="IPR036388">
    <property type="entry name" value="WH-like_DNA-bd_sf"/>
</dbReference>
<dbReference type="EMBL" id="JAQFWQ010000029">
    <property type="protein sequence ID" value="MDA2811439.1"/>
    <property type="molecule type" value="Genomic_DNA"/>
</dbReference>
<reference evidence="5 6" key="1">
    <citation type="submission" date="2023-01" db="EMBL/GenBank/DDBJ databases">
        <title>Draft genome sequence of Nocardiopsis sp. RSe5-2 isolated from halophytes.</title>
        <authorList>
            <person name="Duangmal K."/>
            <person name="Chantavorakit T."/>
        </authorList>
    </citation>
    <scope>NUCLEOTIDE SEQUENCE [LARGE SCALE GENOMIC DNA]</scope>
    <source>
        <strain evidence="5 6">RSe5-2</strain>
    </source>
</reference>
<dbReference type="Pfam" id="PF07702">
    <property type="entry name" value="UTRA"/>
    <property type="match status" value="1"/>
</dbReference>
<dbReference type="InterPro" id="IPR011663">
    <property type="entry name" value="UTRA"/>
</dbReference>
<keyword evidence="1" id="KW-0805">Transcription regulation</keyword>